<organism evidence="2 3">
    <name type="scientific">Streptomyces rectiviolaceus</name>
    <dbReference type="NCBI Taxonomy" id="332591"/>
    <lineage>
        <taxon>Bacteria</taxon>
        <taxon>Bacillati</taxon>
        <taxon>Actinomycetota</taxon>
        <taxon>Actinomycetes</taxon>
        <taxon>Kitasatosporales</taxon>
        <taxon>Streptomycetaceae</taxon>
        <taxon>Streptomyces</taxon>
    </lineage>
</organism>
<dbReference type="RefSeq" id="WP_344521083.1">
    <property type="nucleotide sequence ID" value="NZ_BAAAUG010000041.1"/>
</dbReference>
<keyword evidence="1" id="KW-0472">Membrane</keyword>
<name>A0ABP6MDE0_9ACTN</name>
<proteinExistence type="predicted"/>
<dbReference type="Proteomes" id="UP001501637">
    <property type="component" value="Unassembled WGS sequence"/>
</dbReference>
<feature type="transmembrane region" description="Helical" evidence="1">
    <location>
        <begin position="61"/>
        <end position="80"/>
    </location>
</feature>
<comment type="caution">
    <text evidence="2">The sequence shown here is derived from an EMBL/GenBank/DDBJ whole genome shotgun (WGS) entry which is preliminary data.</text>
</comment>
<keyword evidence="3" id="KW-1185">Reference proteome</keyword>
<reference evidence="3" key="1">
    <citation type="journal article" date="2019" name="Int. J. Syst. Evol. Microbiol.">
        <title>The Global Catalogue of Microorganisms (GCM) 10K type strain sequencing project: providing services to taxonomists for standard genome sequencing and annotation.</title>
        <authorList>
            <consortium name="The Broad Institute Genomics Platform"/>
            <consortium name="The Broad Institute Genome Sequencing Center for Infectious Disease"/>
            <person name="Wu L."/>
            <person name="Ma J."/>
        </authorList>
    </citation>
    <scope>NUCLEOTIDE SEQUENCE [LARGE SCALE GENOMIC DNA]</scope>
    <source>
        <strain evidence="3">JCM 9092</strain>
    </source>
</reference>
<sequence>MSSTWLIYSGALMVLLSAGLMMFTGRPVTPVRRDPTSIACGVIIFAAVCVLALLLGAPAAIAVSGACFWMAAAITGTYAVRGRIGSRG</sequence>
<feature type="transmembrane region" description="Helical" evidence="1">
    <location>
        <begin position="36"/>
        <end position="55"/>
    </location>
</feature>
<gene>
    <name evidence="2" type="ORF">GCM10010449_27890</name>
</gene>
<evidence type="ECO:0000256" key="1">
    <source>
        <dbReference type="SAM" id="Phobius"/>
    </source>
</evidence>
<evidence type="ECO:0000313" key="2">
    <source>
        <dbReference type="EMBL" id="GAA3103249.1"/>
    </source>
</evidence>
<protein>
    <submittedName>
        <fullName evidence="2">Uncharacterized protein</fullName>
    </submittedName>
</protein>
<feature type="transmembrane region" description="Helical" evidence="1">
    <location>
        <begin position="6"/>
        <end position="24"/>
    </location>
</feature>
<dbReference type="EMBL" id="BAAAUG010000041">
    <property type="protein sequence ID" value="GAA3103249.1"/>
    <property type="molecule type" value="Genomic_DNA"/>
</dbReference>
<accession>A0ABP6MDE0</accession>
<evidence type="ECO:0000313" key="3">
    <source>
        <dbReference type="Proteomes" id="UP001501637"/>
    </source>
</evidence>
<keyword evidence="1" id="KW-0812">Transmembrane</keyword>
<keyword evidence="1" id="KW-1133">Transmembrane helix</keyword>